<dbReference type="EMBL" id="JAJITD010000003">
    <property type="protein sequence ID" value="MCC8392508.1"/>
    <property type="molecule type" value="Genomic_DNA"/>
</dbReference>
<organism evidence="1 2">
    <name type="scientific">Paraburkholderia sejongensis</name>
    <dbReference type="NCBI Taxonomy" id="2886946"/>
    <lineage>
        <taxon>Bacteria</taxon>
        <taxon>Pseudomonadati</taxon>
        <taxon>Pseudomonadota</taxon>
        <taxon>Betaproteobacteria</taxon>
        <taxon>Burkholderiales</taxon>
        <taxon>Burkholderiaceae</taxon>
        <taxon>Paraburkholderia</taxon>
    </lineage>
</organism>
<proteinExistence type="predicted"/>
<dbReference type="Proteomes" id="UP001431019">
    <property type="component" value="Unassembled WGS sequence"/>
</dbReference>
<protein>
    <submittedName>
        <fullName evidence="1">Uncharacterized protein</fullName>
    </submittedName>
</protein>
<reference evidence="1 2" key="1">
    <citation type="submission" date="2021-11" db="EMBL/GenBank/DDBJ databases">
        <authorList>
            <person name="Oh E.-T."/>
            <person name="Kim S.-B."/>
        </authorList>
    </citation>
    <scope>NUCLEOTIDE SEQUENCE [LARGE SCALE GENOMIC DNA]</scope>
    <source>
        <strain evidence="1 2">MMS20-SJTR3</strain>
    </source>
</reference>
<sequence length="81" mass="9153">MSRIHRFEQPDFFERCRVEGPFGIFSGRRGVFQRAPGIAAARPDHFVDAQLLDAMREPLRAVAGVVASHPIKNVDKLCYVK</sequence>
<keyword evidence="2" id="KW-1185">Reference proteome</keyword>
<accession>A0ABS8JRL9</accession>
<gene>
    <name evidence="1" type="ORF">LJ656_07895</name>
</gene>
<comment type="caution">
    <text evidence="1">The sequence shown here is derived from an EMBL/GenBank/DDBJ whole genome shotgun (WGS) entry which is preliminary data.</text>
</comment>
<name>A0ABS8JRL9_9BURK</name>
<evidence type="ECO:0000313" key="2">
    <source>
        <dbReference type="Proteomes" id="UP001431019"/>
    </source>
</evidence>
<evidence type="ECO:0000313" key="1">
    <source>
        <dbReference type="EMBL" id="MCC8392508.1"/>
    </source>
</evidence>